<gene>
    <name evidence="2" type="ORF">D3871_17415</name>
</gene>
<comment type="caution">
    <text evidence="2">The sequence shown here is derived from an EMBL/GenBank/DDBJ whole genome shotgun (WGS) entry which is preliminary data.</text>
</comment>
<dbReference type="CDD" id="cd14852">
    <property type="entry name" value="LD-carboxypeptidase"/>
    <property type="match status" value="1"/>
</dbReference>
<protein>
    <submittedName>
        <fullName evidence="2">D-alanyl-D-alanine carboxypeptidase family protein</fullName>
    </submittedName>
</protein>
<dbReference type="InterPro" id="IPR003709">
    <property type="entry name" value="VanY-like_core_dom"/>
</dbReference>
<keyword evidence="2" id="KW-0121">Carboxypeptidase</keyword>
<dbReference type="PANTHER" id="PTHR34385:SF1">
    <property type="entry name" value="PEPTIDOGLYCAN L-ALANYL-D-GLUTAMATE ENDOPEPTIDASE CWLK"/>
    <property type="match status" value="1"/>
</dbReference>
<dbReference type="RefSeq" id="WP_119770377.1">
    <property type="nucleotide sequence ID" value="NZ_QYUO01000002.1"/>
</dbReference>
<evidence type="ECO:0000313" key="3">
    <source>
        <dbReference type="Proteomes" id="UP000265955"/>
    </source>
</evidence>
<dbReference type="Pfam" id="PF02557">
    <property type="entry name" value="VanY"/>
    <property type="match status" value="1"/>
</dbReference>
<dbReference type="OrthoDB" id="9792074at2"/>
<dbReference type="InterPro" id="IPR009045">
    <property type="entry name" value="Zn_M74/Hedgehog-like"/>
</dbReference>
<name>A0A3A3G1B5_9BURK</name>
<dbReference type="AlphaFoldDB" id="A0A3A3G1B5"/>
<dbReference type="GO" id="GO:0006508">
    <property type="term" value="P:proteolysis"/>
    <property type="evidence" value="ECO:0007669"/>
    <property type="project" value="InterPro"/>
</dbReference>
<keyword evidence="2" id="KW-0378">Hydrolase</keyword>
<dbReference type="GO" id="GO:0004180">
    <property type="term" value="F:carboxypeptidase activity"/>
    <property type="evidence" value="ECO:0007669"/>
    <property type="project" value="UniProtKB-KW"/>
</dbReference>
<dbReference type="InterPro" id="IPR058193">
    <property type="entry name" value="VanY/YodJ_core_dom"/>
</dbReference>
<dbReference type="EMBL" id="QYUO01000002">
    <property type="protein sequence ID" value="RJF95226.1"/>
    <property type="molecule type" value="Genomic_DNA"/>
</dbReference>
<organism evidence="2 3">
    <name type="scientific">Noviherbaspirillum saxi</name>
    <dbReference type="NCBI Taxonomy" id="2320863"/>
    <lineage>
        <taxon>Bacteria</taxon>
        <taxon>Pseudomonadati</taxon>
        <taxon>Pseudomonadota</taxon>
        <taxon>Betaproteobacteria</taxon>
        <taxon>Burkholderiales</taxon>
        <taxon>Oxalobacteraceae</taxon>
        <taxon>Noviherbaspirillum</taxon>
    </lineage>
</organism>
<evidence type="ECO:0000259" key="1">
    <source>
        <dbReference type="Pfam" id="PF02557"/>
    </source>
</evidence>
<dbReference type="Proteomes" id="UP000265955">
    <property type="component" value="Unassembled WGS sequence"/>
</dbReference>
<keyword evidence="3" id="KW-1185">Reference proteome</keyword>
<keyword evidence="2" id="KW-0645">Protease</keyword>
<dbReference type="SUPFAM" id="SSF55166">
    <property type="entry name" value="Hedgehog/DD-peptidase"/>
    <property type="match status" value="1"/>
</dbReference>
<accession>A0A3A3G1B5</accession>
<feature type="domain" description="D-alanyl-D-alanine carboxypeptidase-like core" evidence="1">
    <location>
        <begin position="60"/>
        <end position="183"/>
    </location>
</feature>
<dbReference type="Gene3D" id="3.30.1380.10">
    <property type="match status" value="1"/>
</dbReference>
<sequence length="184" mass="20187">MHSLHSHTATPIDDYESRVAEALAALGIPEAAVARTGLPFHREAAHLAIAETASDGEEHLLIPPAAAAWKEMKAEAGRDGIGLYVVSAYRDLASQSAIVREKMERGMPLATIFTLSAPPGYSEHHTGRAVDINTPGCVPREEPFEHTAAFGWLSDRAKDFGFVLSYPRHNASGFSYEPWHWYYT</sequence>
<evidence type="ECO:0000313" key="2">
    <source>
        <dbReference type="EMBL" id="RJF95226.1"/>
    </source>
</evidence>
<proteinExistence type="predicted"/>
<dbReference type="InterPro" id="IPR052179">
    <property type="entry name" value="DD-CPase-like"/>
</dbReference>
<reference evidence="3" key="1">
    <citation type="submission" date="2018-09" db="EMBL/GenBank/DDBJ databases">
        <authorList>
            <person name="Zhu H."/>
        </authorList>
    </citation>
    <scope>NUCLEOTIDE SEQUENCE [LARGE SCALE GENOMIC DNA]</scope>
    <source>
        <strain evidence="3">K1R23-30</strain>
    </source>
</reference>
<dbReference type="PANTHER" id="PTHR34385">
    <property type="entry name" value="D-ALANYL-D-ALANINE CARBOXYPEPTIDASE"/>
    <property type="match status" value="1"/>
</dbReference>